<name>A0A1I8A272_9BILA</name>
<dbReference type="Proteomes" id="UP000095287">
    <property type="component" value="Unplaced"/>
</dbReference>
<organism evidence="1 2">
    <name type="scientific">Steinernema glaseri</name>
    <dbReference type="NCBI Taxonomy" id="37863"/>
    <lineage>
        <taxon>Eukaryota</taxon>
        <taxon>Metazoa</taxon>
        <taxon>Ecdysozoa</taxon>
        <taxon>Nematoda</taxon>
        <taxon>Chromadorea</taxon>
        <taxon>Rhabditida</taxon>
        <taxon>Tylenchina</taxon>
        <taxon>Panagrolaimomorpha</taxon>
        <taxon>Strongyloidoidea</taxon>
        <taxon>Steinernematidae</taxon>
        <taxon>Steinernema</taxon>
    </lineage>
</organism>
<sequence>RCSKEECDFLDKYYWHHNFYFDEPSCVYKYEEGEGDDRRRLYISFDCDHGKKRTTGPRYASCEGVDNLSLLRGAKYIYVLFL</sequence>
<keyword evidence="1" id="KW-1185">Reference proteome</keyword>
<accession>A0A1I8A272</accession>
<reference evidence="2" key="1">
    <citation type="submission" date="2016-11" db="UniProtKB">
        <authorList>
            <consortium name="WormBaseParasite"/>
        </authorList>
    </citation>
    <scope>IDENTIFICATION</scope>
</reference>
<proteinExistence type="predicted"/>
<protein>
    <submittedName>
        <fullName evidence="2">BPTI/Kunitz inhibitor domain-containing protein</fullName>
    </submittedName>
</protein>
<evidence type="ECO:0000313" key="2">
    <source>
        <dbReference type="WBParaSite" id="L893_g3194.t1"/>
    </source>
</evidence>
<dbReference type="WBParaSite" id="L893_g3194.t1">
    <property type="protein sequence ID" value="L893_g3194.t1"/>
    <property type="gene ID" value="L893_g3194"/>
</dbReference>
<evidence type="ECO:0000313" key="1">
    <source>
        <dbReference type="Proteomes" id="UP000095287"/>
    </source>
</evidence>
<dbReference type="AlphaFoldDB" id="A0A1I8A272"/>